<dbReference type="SMART" id="SM00421">
    <property type="entry name" value="HTH_LUXR"/>
    <property type="match status" value="1"/>
</dbReference>
<evidence type="ECO:0000256" key="3">
    <source>
        <dbReference type="PROSITE-ProRule" id="PRU00169"/>
    </source>
</evidence>
<dbReference type="InterPro" id="IPR058245">
    <property type="entry name" value="NreC/VraR/RcsB-like_REC"/>
</dbReference>
<dbReference type="GO" id="GO:0006355">
    <property type="term" value="P:regulation of DNA-templated transcription"/>
    <property type="evidence" value="ECO:0007669"/>
    <property type="project" value="InterPro"/>
</dbReference>
<dbReference type="SUPFAM" id="SSF52172">
    <property type="entry name" value="CheY-like"/>
    <property type="match status" value="1"/>
</dbReference>
<feature type="domain" description="Response regulatory" evidence="5">
    <location>
        <begin position="6"/>
        <end position="122"/>
    </location>
</feature>
<dbReference type="PROSITE" id="PS50043">
    <property type="entry name" value="HTH_LUXR_2"/>
    <property type="match status" value="1"/>
</dbReference>
<dbReference type="Gene3D" id="3.40.50.2300">
    <property type="match status" value="1"/>
</dbReference>
<dbReference type="CDD" id="cd17535">
    <property type="entry name" value="REC_NarL-like"/>
    <property type="match status" value="1"/>
</dbReference>
<dbReference type="CDD" id="cd06170">
    <property type="entry name" value="LuxR_C_like"/>
    <property type="match status" value="1"/>
</dbReference>
<evidence type="ECO:0000256" key="2">
    <source>
        <dbReference type="ARBA" id="ARBA00023125"/>
    </source>
</evidence>
<dbReference type="SUPFAM" id="SSF46894">
    <property type="entry name" value="C-terminal effector domain of the bipartite response regulators"/>
    <property type="match status" value="1"/>
</dbReference>
<dbReference type="KEGG" id="lem:LEN_4704"/>
<evidence type="ECO:0000313" key="7">
    <source>
        <dbReference type="Proteomes" id="UP000218824"/>
    </source>
</evidence>
<dbReference type="SMART" id="SM00448">
    <property type="entry name" value="REC"/>
    <property type="match status" value="1"/>
</dbReference>
<dbReference type="RefSeq" id="WP_096382270.1">
    <property type="nucleotide sequence ID" value="NZ_AP014940.1"/>
</dbReference>
<dbReference type="GeneID" id="83066480"/>
<feature type="modified residue" description="4-aspartylphosphate" evidence="3">
    <location>
        <position position="57"/>
    </location>
</feature>
<dbReference type="EMBL" id="AP014940">
    <property type="protein sequence ID" value="BAW00192.1"/>
    <property type="molecule type" value="Genomic_DNA"/>
</dbReference>
<protein>
    <submittedName>
        <fullName evidence="6">Two-component system, NarL family, response regulator DegU</fullName>
    </submittedName>
</protein>
<sequence>METTTTLLVADDHAVVREGIRSLLRLAPGFAVVAEADDGEDAVAMARLHAPDVVLLDLMMPGIGGVAATRGIRAASPRSHIMVLTSSDDEELAFAAIEAGAQSFLPKSTRGEALLQAIRHAAVGESTLHPSIARRILNSMQRPRRPAADPFAELTERELDVLRRLAEGGSNARIAASLSISEKTVKAHLSNLMSKLRVTDRTQAVAFAWREGLMRGKE</sequence>
<dbReference type="InterPro" id="IPR039420">
    <property type="entry name" value="WalR-like"/>
</dbReference>
<proteinExistence type="predicted"/>
<evidence type="ECO:0000256" key="1">
    <source>
        <dbReference type="ARBA" id="ARBA00022553"/>
    </source>
</evidence>
<dbReference type="Proteomes" id="UP000218824">
    <property type="component" value="Chromosome"/>
</dbReference>
<dbReference type="InterPro" id="IPR016032">
    <property type="entry name" value="Sig_transdc_resp-reg_C-effctor"/>
</dbReference>
<dbReference type="Pfam" id="PF00072">
    <property type="entry name" value="Response_reg"/>
    <property type="match status" value="1"/>
</dbReference>
<dbReference type="PANTHER" id="PTHR43214">
    <property type="entry name" value="TWO-COMPONENT RESPONSE REGULATOR"/>
    <property type="match status" value="1"/>
</dbReference>
<dbReference type="PROSITE" id="PS50110">
    <property type="entry name" value="RESPONSE_REGULATORY"/>
    <property type="match status" value="1"/>
</dbReference>
<dbReference type="GO" id="GO:0003677">
    <property type="term" value="F:DNA binding"/>
    <property type="evidence" value="ECO:0007669"/>
    <property type="project" value="UniProtKB-KW"/>
</dbReference>
<evidence type="ECO:0000259" key="4">
    <source>
        <dbReference type="PROSITE" id="PS50043"/>
    </source>
</evidence>
<feature type="domain" description="HTH luxR-type" evidence="4">
    <location>
        <begin position="147"/>
        <end position="212"/>
    </location>
</feature>
<accession>A0AAU9ANT6</accession>
<evidence type="ECO:0000259" key="5">
    <source>
        <dbReference type="PROSITE" id="PS50110"/>
    </source>
</evidence>
<dbReference type="PRINTS" id="PR00038">
    <property type="entry name" value="HTHLUXR"/>
</dbReference>
<name>A0AAU9ANT6_LYSEN</name>
<dbReference type="PANTHER" id="PTHR43214:SF43">
    <property type="entry name" value="TWO-COMPONENT RESPONSE REGULATOR"/>
    <property type="match status" value="1"/>
</dbReference>
<keyword evidence="1 3" id="KW-0597">Phosphoprotein</keyword>
<dbReference type="AlphaFoldDB" id="A0AAU9ANT6"/>
<dbReference type="Pfam" id="PF00196">
    <property type="entry name" value="GerE"/>
    <property type="match status" value="1"/>
</dbReference>
<dbReference type="InterPro" id="IPR011006">
    <property type="entry name" value="CheY-like_superfamily"/>
</dbReference>
<dbReference type="PROSITE" id="PS00622">
    <property type="entry name" value="HTH_LUXR_1"/>
    <property type="match status" value="1"/>
</dbReference>
<dbReference type="GO" id="GO:0000160">
    <property type="term" value="P:phosphorelay signal transduction system"/>
    <property type="evidence" value="ECO:0007669"/>
    <property type="project" value="InterPro"/>
</dbReference>
<keyword evidence="2" id="KW-0238">DNA-binding</keyword>
<reference evidence="6 7" key="1">
    <citation type="journal article" date="2017" name="DNA Res.">
        <title>Complete genome sequence and expression profile of the commercial lytic enzyme producer Lysobacter enzymogenes M497-1.</title>
        <authorList>
            <person name="Takami H."/>
            <person name="Toyoda A."/>
            <person name="Uchiyama I."/>
            <person name="Itoh T."/>
            <person name="Takaki Y."/>
            <person name="Arai W."/>
            <person name="Nishi S."/>
            <person name="Kawai M."/>
            <person name="Shinya K."/>
            <person name="Ikeda H."/>
        </authorList>
    </citation>
    <scope>NUCLEOTIDE SEQUENCE [LARGE SCALE GENOMIC DNA]</scope>
    <source>
        <strain evidence="6 7">M497-1</strain>
    </source>
</reference>
<evidence type="ECO:0000313" key="6">
    <source>
        <dbReference type="EMBL" id="BAW00192.1"/>
    </source>
</evidence>
<gene>
    <name evidence="6" type="primary">degU</name>
    <name evidence="6" type="ORF">LEN_4704</name>
</gene>
<dbReference type="InterPro" id="IPR001789">
    <property type="entry name" value="Sig_transdc_resp-reg_receiver"/>
</dbReference>
<organism evidence="6 7">
    <name type="scientific">Lysobacter enzymogenes</name>
    <dbReference type="NCBI Taxonomy" id="69"/>
    <lineage>
        <taxon>Bacteria</taxon>
        <taxon>Pseudomonadati</taxon>
        <taxon>Pseudomonadota</taxon>
        <taxon>Gammaproteobacteria</taxon>
        <taxon>Lysobacterales</taxon>
        <taxon>Lysobacteraceae</taxon>
        <taxon>Lysobacter</taxon>
    </lineage>
</organism>
<dbReference type="InterPro" id="IPR000792">
    <property type="entry name" value="Tscrpt_reg_LuxR_C"/>
</dbReference>